<dbReference type="GO" id="GO:0015293">
    <property type="term" value="F:symporter activity"/>
    <property type="evidence" value="ECO:0007669"/>
    <property type="project" value="UniProtKB-KW"/>
</dbReference>
<feature type="transmembrane region" description="Helical" evidence="7">
    <location>
        <begin position="211"/>
        <end position="236"/>
    </location>
</feature>
<evidence type="ECO:0000256" key="1">
    <source>
        <dbReference type="ARBA" id="ARBA00004651"/>
    </source>
</evidence>
<dbReference type="InterPro" id="IPR001991">
    <property type="entry name" value="Na-dicarboxylate_symporter"/>
</dbReference>
<dbReference type="AlphaFoldDB" id="A0A9D2RR71"/>
<dbReference type="PANTHER" id="PTHR42865:SF7">
    <property type="entry name" value="PROTON_GLUTAMATE-ASPARTATE SYMPORTER"/>
    <property type="match status" value="1"/>
</dbReference>
<evidence type="ECO:0000256" key="6">
    <source>
        <dbReference type="ARBA" id="ARBA00023136"/>
    </source>
</evidence>
<evidence type="ECO:0000256" key="2">
    <source>
        <dbReference type="ARBA" id="ARBA00022448"/>
    </source>
</evidence>
<feature type="transmembrane region" description="Helical" evidence="7">
    <location>
        <begin position="184"/>
        <end position="205"/>
    </location>
</feature>
<accession>A0A9D2RR71</accession>
<evidence type="ECO:0000256" key="4">
    <source>
        <dbReference type="ARBA" id="ARBA00022692"/>
    </source>
</evidence>
<feature type="transmembrane region" description="Helical" evidence="7">
    <location>
        <begin position="248"/>
        <end position="270"/>
    </location>
</feature>
<feature type="transmembrane region" description="Helical" evidence="7">
    <location>
        <begin position="80"/>
        <end position="102"/>
    </location>
</feature>
<dbReference type="PANTHER" id="PTHR42865">
    <property type="entry name" value="PROTON/GLUTAMATE-ASPARTATE SYMPORTER"/>
    <property type="match status" value="1"/>
</dbReference>
<name>A0A9D2RR71_9FIRM</name>
<dbReference type="EMBL" id="DWZJ01000022">
    <property type="protein sequence ID" value="HJB12683.1"/>
    <property type="molecule type" value="Genomic_DNA"/>
</dbReference>
<dbReference type="Gene3D" id="1.10.3860.10">
    <property type="entry name" value="Sodium:dicarboxylate symporter"/>
    <property type="match status" value="1"/>
</dbReference>
<dbReference type="GO" id="GO:0005886">
    <property type="term" value="C:plasma membrane"/>
    <property type="evidence" value="ECO:0007669"/>
    <property type="project" value="UniProtKB-SubCell"/>
</dbReference>
<reference evidence="8" key="2">
    <citation type="submission" date="2021-04" db="EMBL/GenBank/DDBJ databases">
        <authorList>
            <person name="Gilroy R."/>
        </authorList>
    </citation>
    <scope>NUCLEOTIDE SEQUENCE</scope>
    <source>
        <strain evidence="8">ChiBcec18-1249</strain>
    </source>
</reference>
<dbReference type="SUPFAM" id="SSF118215">
    <property type="entry name" value="Proton glutamate symport protein"/>
    <property type="match status" value="1"/>
</dbReference>
<feature type="transmembrane region" description="Helical" evidence="7">
    <location>
        <begin position="330"/>
        <end position="352"/>
    </location>
</feature>
<evidence type="ECO:0000256" key="5">
    <source>
        <dbReference type="ARBA" id="ARBA00022989"/>
    </source>
</evidence>
<feature type="transmembrane region" description="Helical" evidence="7">
    <location>
        <begin position="43"/>
        <end position="68"/>
    </location>
</feature>
<evidence type="ECO:0000313" key="9">
    <source>
        <dbReference type="Proteomes" id="UP000823824"/>
    </source>
</evidence>
<dbReference type="Pfam" id="PF00375">
    <property type="entry name" value="SDF"/>
    <property type="match status" value="1"/>
</dbReference>
<evidence type="ECO:0000256" key="7">
    <source>
        <dbReference type="SAM" id="Phobius"/>
    </source>
</evidence>
<keyword evidence="2" id="KW-0813">Transport</keyword>
<evidence type="ECO:0000313" key="8">
    <source>
        <dbReference type="EMBL" id="HJB12683.1"/>
    </source>
</evidence>
<feature type="transmembrane region" description="Helical" evidence="7">
    <location>
        <begin position="303"/>
        <end position="323"/>
    </location>
</feature>
<dbReference type="PRINTS" id="PR00173">
    <property type="entry name" value="EDTRNSPORT"/>
</dbReference>
<dbReference type="Proteomes" id="UP000823824">
    <property type="component" value="Unassembled WGS sequence"/>
</dbReference>
<keyword evidence="6 7" id="KW-0472">Membrane</keyword>
<gene>
    <name evidence="8" type="ORF">H9787_03100</name>
</gene>
<dbReference type="InterPro" id="IPR036458">
    <property type="entry name" value="Na:dicarbo_symporter_sf"/>
</dbReference>
<comment type="subcellular location">
    <subcellularLocation>
        <location evidence="1">Cell membrane</location>
        <topology evidence="1">Multi-pass membrane protein</topology>
    </subcellularLocation>
</comment>
<feature type="transmembrane region" description="Helical" evidence="7">
    <location>
        <begin position="358"/>
        <end position="375"/>
    </location>
</feature>
<proteinExistence type="predicted"/>
<keyword evidence="5 7" id="KW-1133">Transmembrane helix</keyword>
<reference evidence="8" key="1">
    <citation type="journal article" date="2021" name="PeerJ">
        <title>Extensive microbial diversity within the chicken gut microbiome revealed by metagenomics and culture.</title>
        <authorList>
            <person name="Gilroy R."/>
            <person name="Ravi A."/>
            <person name="Getino M."/>
            <person name="Pursley I."/>
            <person name="Horton D.L."/>
            <person name="Alikhan N.F."/>
            <person name="Baker D."/>
            <person name="Gharbi K."/>
            <person name="Hall N."/>
            <person name="Watson M."/>
            <person name="Adriaenssens E.M."/>
            <person name="Foster-Nyarko E."/>
            <person name="Jarju S."/>
            <person name="Secka A."/>
            <person name="Antonio M."/>
            <person name="Oren A."/>
            <person name="Chaudhuri R.R."/>
            <person name="La Ragione R."/>
            <person name="Hildebrand F."/>
            <person name="Pallen M.J."/>
        </authorList>
    </citation>
    <scope>NUCLEOTIDE SEQUENCE</scope>
    <source>
        <strain evidence="8">ChiBcec18-1249</strain>
    </source>
</reference>
<evidence type="ECO:0000256" key="3">
    <source>
        <dbReference type="ARBA" id="ARBA00022475"/>
    </source>
</evidence>
<protein>
    <submittedName>
        <fullName evidence="8">Dicarboxylate/amino acid:cation symporter</fullName>
    </submittedName>
</protein>
<keyword evidence="4 7" id="KW-0812">Transmembrane</keyword>
<feature type="transmembrane region" description="Helical" evidence="7">
    <location>
        <begin position="144"/>
        <end position="163"/>
    </location>
</feature>
<sequence>MRHCRVPLAAQIFLALGLGILAGLCLTGAPELAAGWVAPFGTIFLNLLQFLVVPLVFCSILSGLFSLGDIRTVGSIGVKALVYYTLTTAGAIVLALALASLFRGLFPVLDLESGGAYQPPEPGSPLDTLVGIFPSNIVAPFADAAMLQVIAAALLLGFGILSAGERGRPAADLAESVNAVCMRVMGFLVRLSPLGVFCLMVPVVAENGPRILGSLGLVLLCAYLGYALHALVVYSATVKLLGGVSPLAFFRGMLPAIALAFSSASSMGALPLNLACTERLGARREVAAFVLPLGATLNMDGTAIYQGVCAVFIAACYGVDLTLGQMASIVLTATLASIGTAGVPGAGVVMLTMVLESVGLPVAGIGLVMGVDRIFDMGRTAVNITGDAACALAVSRLEERAAARRRAKD</sequence>
<keyword evidence="3" id="KW-1003">Cell membrane</keyword>
<comment type="caution">
    <text evidence="8">The sequence shown here is derived from an EMBL/GenBank/DDBJ whole genome shotgun (WGS) entry which is preliminary data.</text>
</comment>
<organism evidence="8 9">
    <name type="scientific">Candidatus Oscillibacter excrementigallinarum</name>
    <dbReference type="NCBI Taxonomy" id="2838716"/>
    <lineage>
        <taxon>Bacteria</taxon>
        <taxon>Bacillati</taxon>
        <taxon>Bacillota</taxon>
        <taxon>Clostridia</taxon>
        <taxon>Eubacteriales</taxon>
        <taxon>Oscillospiraceae</taxon>
        <taxon>Oscillibacter</taxon>
    </lineage>
</organism>